<dbReference type="SUPFAM" id="SSF102588">
    <property type="entry name" value="LmbE-like"/>
    <property type="match status" value="1"/>
</dbReference>
<dbReference type="Pfam" id="PF02585">
    <property type="entry name" value="PIG-L"/>
    <property type="match status" value="1"/>
</dbReference>
<keyword evidence="1" id="KW-0862">Zinc</keyword>
<proteinExistence type="predicted"/>
<dbReference type="RefSeq" id="WP_006548819.1">
    <property type="nucleotide sequence ID" value="NZ_CP136961.1"/>
</dbReference>
<sequence>MAEALGHDRVLGVYAHPDDADVGAGATIHRLVREGAQVCLLVVTSGDAGGYEAEGQENMSQVRQAEQQAAAAGLGVSQVVFLDGFADGHVAEGHGLVRQVVAAIRRWRPSLVLSMSPEYNFASVAANHPDHRAVGRAVVEAAYPASGNPFDYRELAAAGLEPHEVDEVWFQGHKEANHLVEVQTTDLEAKVAAVRRHVSQFRDLDAMEGYLREAALAAGTQAARPGRGHQEADQPVLAESFFRWVLH</sequence>
<dbReference type="GO" id="GO:0016811">
    <property type="term" value="F:hydrolase activity, acting on carbon-nitrogen (but not peptide) bonds, in linear amides"/>
    <property type="evidence" value="ECO:0007669"/>
    <property type="project" value="TreeGrafter"/>
</dbReference>
<evidence type="ECO:0000256" key="1">
    <source>
        <dbReference type="ARBA" id="ARBA00022833"/>
    </source>
</evidence>
<organism evidence="2 3">
    <name type="scientific">Actinomyces urogenitalis</name>
    <dbReference type="NCBI Taxonomy" id="103621"/>
    <lineage>
        <taxon>Bacteria</taxon>
        <taxon>Bacillati</taxon>
        <taxon>Actinomycetota</taxon>
        <taxon>Actinomycetes</taxon>
        <taxon>Actinomycetales</taxon>
        <taxon>Actinomycetaceae</taxon>
        <taxon>Actinomyces</taxon>
    </lineage>
</organism>
<dbReference type="Proteomes" id="UP000234778">
    <property type="component" value="Unassembled WGS sequence"/>
</dbReference>
<dbReference type="AlphaFoldDB" id="A0A2I1KTK2"/>
<accession>A0A2I1KTK2</accession>
<comment type="caution">
    <text evidence="2">The sequence shown here is derived from an EMBL/GenBank/DDBJ whole genome shotgun (WGS) entry which is preliminary data.</text>
</comment>
<name>A0A2I1KTK2_9ACTO</name>
<dbReference type="InterPro" id="IPR003737">
    <property type="entry name" value="GlcNAc_PI_deacetylase-related"/>
</dbReference>
<reference evidence="2 3" key="1">
    <citation type="submission" date="2017-12" db="EMBL/GenBank/DDBJ databases">
        <title>Phylogenetic diversity of female urinary microbiome.</title>
        <authorList>
            <person name="Thomas-White K."/>
            <person name="Wolfe A.J."/>
        </authorList>
    </citation>
    <scope>NUCLEOTIDE SEQUENCE [LARGE SCALE GENOMIC DNA]</scope>
    <source>
        <strain evidence="2 3">UMB0319</strain>
    </source>
</reference>
<dbReference type="PANTHER" id="PTHR12993:SF28">
    <property type="entry name" value="LMBE FAMILY PROTEIN"/>
    <property type="match status" value="1"/>
</dbReference>
<dbReference type="EMBL" id="PKHA01000003">
    <property type="protein sequence ID" value="PKY98927.1"/>
    <property type="molecule type" value="Genomic_DNA"/>
</dbReference>
<evidence type="ECO:0000313" key="2">
    <source>
        <dbReference type="EMBL" id="PKY98927.1"/>
    </source>
</evidence>
<dbReference type="Gene3D" id="3.40.50.10320">
    <property type="entry name" value="LmbE-like"/>
    <property type="match status" value="1"/>
</dbReference>
<gene>
    <name evidence="2" type="ORF">CYJ26_04215</name>
</gene>
<evidence type="ECO:0000313" key="3">
    <source>
        <dbReference type="Proteomes" id="UP000234778"/>
    </source>
</evidence>
<dbReference type="GeneID" id="81708138"/>
<dbReference type="GO" id="GO:0016137">
    <property type="term" value="P:glycoside metabolic process"/>
    <property type="evidence" value="ECO:0007669"/>
    <property type="project" value="UniProtKB-ARBA"/>
</dbReference>
<protein>
    <submittedName>
        <fullName evidence="2">PIG-L domain-containing protein</fullName>
    </submittedName>
</protein>
<dbReference type="InterPro" id="IPR024078">
    <property type="entry name" value="LmbE-like_dom_sf"/>
</dbReference>
<dbReference type="PANTHER" id="PTHR12993">
    <property type="entry name" value="N-ACETYLGLUCOSAMINYL-PHOSPHATIDYLINOSITOL DE-N-ACETYLASE-RELATED"/>
    <property type="match status" value="1"/>
</dbReference>